<dbReference type="Proteomes" id="UP000830395">
    <property type="component" value="Chromosome 2"/>
</dbReference>
<protein>
    <submittedName>
        <fullName evidence="1">Uncharacterized protein</fullName>
    </submittedName>
</protein>
<evidence type="ECO:0000313" key="1">
    <source>
        <dbReference type="EMBL" id="MCJ8729989.1"/>
    </source>
</evidence>
<accession>A0ACC5Y2V9</accession>
<reference evidence="1" key="1">
    <citation type="submission" date="2020-02" db="EMBL/GenBank/DDBJ databases">
        <title>Genome sequencing of the panga catfish, Pangasius djambal.</title>
        <authorList>
            <person name="Wen M."/>
            <person name="Zahm M."/>
            <person name="Roques C."/>
            <person name="Cabau C."/>
            <person name="Klopp C."/>
            <person name="Donnadieu C."/>
            <person name="Jouanno E."/>
            <person name="Avarre J.-C."/>
            <person name="Campet M."/>
            <person name="Ha T."/>
            <person name="Dugue R."/>
            <person name="Lampietro C."/>
            <person name="Louis A."/>
            <person name="Herpin A."/>
            <person name="Echchiki A."/>
            <person name="Berthelot C."/>
            <person name="Parey E."/>
            <person name="Roest-Crollius H."/>
            <person name="Braasch I."/>
            <person name="Postlethwait J.H."/>
            <person name="Bobe J."/>
            <person name="Montfort J."/>
            <person name="Bouchez O."/>
            <person name="Begum T."/>
            <person name="Schartl M."/>
            <person name="Gustiano R."/>
            <person name="Guiguen Y."/>
        </authorList>
    </citation>
    <scope>NUCLEOTIDE SEQUENCE</scope>
    <source>
        <strain evidence="1">Pdj_M5554</strain>
    </source>
</reference>
<sequence length="481" mass="53741">MCGPVTFSPGNLSASSSASSTLGSPDNDEYLLSFETIDKMRRVSSYSSLNSLIGVSFNSVYTQIWRVLLHLAADPFPEVSDLAMKVLNSIAYKATMNARPQKILDSGSLTQSAPASPTSKGTLIHQAGGSPPIPGVSSSSLTNDVSKPPQAPPSRPPYTPTLGSQAPPHSHQFSRTRKMFDKGPDQMAEDGDETPAHRNFISVTLQTGLCDWSAKYFAQPVMKIPEEHDVESQVRKEREWRFLRNAGVRRQSQRITQRGITRLDDQIFINRNPGVPSVVKFHPFNPCIAVADKDSICFWDWEKGERLDYFYNGNPRYTRITAMEYLNGHDCSLLLTATDDGALRIWKNFADQRNPEMVTAWQGLSDMLPTTRGLARRVSIYLDRSKQGGECFSLSLSLSRRVMTYREHGAWVVKAHLQRETDGHIISVSVNGDVRFFDPRMPDSINVLQTVKGLTALDIHPQANLFAWSVKIQHSRNYCTT</sequence>
<dbReference type="EMBL" id="CM040976">
    <property type="protein sequence ID" value="MCJ8729989.1"/>
    <property type="molecule type" value="Genomic_DNA"/>
</dbReference>
<keyword evidence="2" id="KW-1185">Reference proteome</keyword>
<comment type="caution">
    <text evidence="1">The sequence shown here is derived from an EMBL/GenBank/DDBJ whole genome shotgun (WGS) entry which is preliminary data.</text>
</comment>
<organism evidence="1 2">
    <name type="scientific">Pangasius djambal</name>
    <dbReference type="NCBI Taxonomy" id="1691987"/>
    <lineage>
        <taxon>Eukaryota</taxon>
        <taxon>Metazoa</taxon>
        <taxon>Chordata</taxon>
        <taxon>Craniata</taxon>
        <taxon>Vertebrata</taxon>
        <taxon>Euteleostomi</taxon>
        <taxon>Actinopterygii</taxon>
        <taxon>Neopterygii</taxon>
        <taxon>Teleostei</taxon>
        <taxon>Ostariophysi</taxon>
        <taxon>Siluriformes</taxon>
        <taxon>Pangasiidae</taxon>
        <taxon>Pangasius</taxon>
    </lineage>
</organism>
<name>A0ACC5Y2V9_9TELE</name>
<gene>
    <name evidence="1" type="ORF">PDJAM_G00114220</name>
</gene>
<proteinExistence type="predicted"/>
<evidence type="ECO:0000313" key="2">
    <source>
        <dbReference type="Proteomes" id="UP000830395"/>
    </source>
</evidence>